<protein>
    <submittedName>
        <fullName evidence="2">Uncharacterized protein</fullName>
    </submittedName>
</protein>
<dbReference type="EMBL" id="LZZI01000042">
    <property type="protein sequence ID" value="OOM61019.1"/>
    <property type="molecule type" value="Genomic_DNA"/>
</dbReference>
<dbReference type="EMBL" id="JABTDW010000001">
    <property type="protein sequence ID" value="NSB15168.1"/>
    <property type="molecule type" value="Genomic_DNA"/>
</dbReference>
<evidence type="ECO:0000313" key="1">
    <source>
        <dbReference type="EMBL" id="NSB15168.1"/>
    </source>
</evidence>
<organism evidence="2 3">
    <name type="scientific">Clostridium beijerinckii</name>
    <name type="common">Clostridium MP</name>
    <dbReference type="NCBI Taxonomy" id="1520"/>
    <lineage>
        <taxon>Bacteria</taxon>
        <taxon>Bacillati</taxon>
        <taxon>Bacillota</taxon>
        <taxon>Clostridia</taxon>
        <taxon>Eubacteriales</taxon>
        <taxon>Clostridiaceae</taxon>
        <taxon>Clostridium</taxon>
    </lineage>
</organism>
<evidence type="ECO:0000313" key="2">
    <source>
        <dbReference type="EMBL" id="OOM61019.1"/>
    </source>
</evidence>
<dbReference type="AlphaFoldDB" id="A0A1S8NSN2"/>
<dbReference type="Proteomes" id="UP000190973">
    <property type="component" value="Unassembled WGS sequence"/>
</dbReference>
<comment type="caution">
    <text evidence="2">The sequence shown here is derived from an EMBL/GenBank/DDBJ whole genome shotgun (WGS) entry which is preliminary data.</text>
</comment>
<name>A0A1S8NSN2_CLOBE</name>
<sequence length="38" mass="4417">MKKIIQIIMSFITKNIGGGKKANKDIDIRFIFHLRIKS</sequence>
<accession>A0A1S8NSN2</accession>
<gene>
    <name evidence="1" type="ORF">BCD95_003427</name>
    <name evidence="2" type="ORF">CLBCK_25430</name>
</gene>
<reference evidence="2 3" key="1">
    <citation type="submission" date="2016-05" db="EMBL/GenBank/DDBJ databases">
        <title>Microbial solvent formation.</title>
        <authorList>
            <person name="Poehlein A."/>
            <person name="Montoya Solano J.D."/>
            <person name="Flitsch S."/>
            <person name="Krabben P."/>
            <person name="Duerre P."/>
            <person name="Daniel R."/>
        </authorList>
    </citation>
    <scope>NUCLEOTIDE SEQUENCE [LARGE SCALE GENOMIC DNA]</scope>
    <source>
        <strain evidence="2 3">DSM 53</strain>
    </source>
</reference>
<reference evidence="1" key="2">
    <citation type="submission" date="2020-06" db="EMBL/GenBank/DDBJ databases">
        <title>Genomic insights into acetone-butanol-ethanol (ABE) fermentation by sequencing solventogenic clostridia strains.</title>
        <authorList>
            <person name="Brown S."/>
        </authorList>
    </citation>
    <scope>NUCLEOTIDE SEQUENCE</scope>
    <source>
        <strain evidence="1">DJ123</strain>
    </source>
</reference>
<dbReference type="Proteomes" id="UP000822184">
    <property type="component" value="Unassembled WGS sequence"/>
</dbReference>
<evidence type="ECO:0000313" key="3">
    <source>
        <dbReference type="Proteomes" id="UP000190973"/>
    </source>
</evidence>
<proteinExistence type="predicted"/>